<keyword evidence="3" id="KW-0808">Transferase</keyword>
<dbReference type="InterPro" id="IPR003018">
    <property type="entry name" value="GAF"/>
</dbReference>
<evidence type="ECO:0000256" key="3">
    <source>
        <dbReference type="ARBA" id="ARBA00022679"/>
    </source>
</evidence>
<evidence type="ECO:0000256" key="5">
    <source>
        <dbReference type="ARBA" id="ARBA00022777"/>
    </source>
</evidence>
<feature type="domain" description="Histidine kinase" evidence="8">
    <location>
        <begin position="180"/>
        <end position="392"/>
    </location>
</feature>
<protein>
    <recommendedName>
        <fullName evidence="2">histidine kinase</fullName>
        <ecNumber evidence="2">2.7.13.3</ecNumber>
    </recommendedName>
</protein>
<dbReference type="Gene3D" id="1.10.287.130">
    <property type="match status" value="1"/>
</dbReference>
<sequence>MAAHAPSCVDEIQAIGAVPKILETVAAMTGLRFVCIAHVTPDSWTACAVLDKLEFGLKPGDPLDVTTTLCEEVRDSGAAVIIDHVRESDQYRDHHTPRIYGFQSYFSIPVFRPDGQYFGTLCGLDPEPARLTDAVTVSTLHLFTELIAKQLESERSLGEARAALLDERETAELREQFIAVLGHDLRTPLGSVLSASEILLLKHQDPSTRQVVERIRRSTRRMAALVEDVVDFTRGRMGSGIALDLRPVKGADLRLYDVVDELSGLYPERTIDTAIQPGMSLHCDPERLAQLLSNLLKNALVHGSERHPVFVVAHVREGRFTLRVTNGGPDLSPAVIAQLLKPYWRAASRAGSEGLGLGLYIVDQIARGHGGTVEVSSSAGSTSFTFTMAAEAPA</sequence>
<dbReference type="InterPro" id="IPR003661">
    <property type="entry name" value="HisK_dim/P_dom"/>
</dbReference>
<gene>
    <name evidence="9" type="ORF">MasN3_43210</name>
</gene>
<evidence type="ECO:0000259" key="8">
    <source>
        <dbReference type="PROSITE" id="PS50109"/>
    </source>
</evidence>
<dbReference type="CDD" id="cd00075">
    <property type="entry name" value="HATPase"/>
    <property type="match status" value="1"/>
</dbReference>
<dbReference type="InterPro" id="IPR036890">
    <property type="entry name" value="HATPase_C_sf"/>
</dbReference>
<dbReference type="Pfam" id="PF02518">
    <property type="entry name" value="HATPase_c"/>
    <property type="match status" value="1"/>
</dbReference>
<keyword evidence="7" id="KW-0902">Two-component regulatory system</keyword>
<reference evidence="9" key="1">
    <citation type="submission" date="2022-11" db="EMBL/GenBank/DDBJ databases">
        <title>Isolation and characterization of PLA-degrading bacterium Massilia sp. from Antarctic soil.</title>
        <authorList>
            <person name="Sato K."/>
            <person name="Gomez-Fuentes C."/>
            <person name="Ahmad S.A."/>
            <person name="Zulkharnain A."/>
        </authorList>
    </citation>
    <scope>NUCLEOTIDE SEQUENCE</scope>
    <source>
        <strain evidence="9">N-3</strain>
    </source>
</reference>
<dbReference type="CDD" id="cd00082">
    <property type="entry name" value="HisKA"/>
    <property type="match status" value="1"/>
</dbReference>
<dbReference type="PROSITE" id="PS50109">
    <property type="entry name" value="HIS_KIN"/>
    <property type="match status" value="1"/>
</dbReference>
<dbReference type="Pfam" id="PF00512">
    <property type="entry name" value="HisKA"/>
    <property type="match status" value="1"/>
</dbReference>
<organism evidence="9 10">
    <name type="scientific">Massilia varians</name>
    <dbReference type="NCBI Taxonomy" id="457921"/>
    <lineage>
        <taxon>Bacteria</taxon>
        <taxon>Pseudomonadati</taxon>
        <taxon>Pseudomonadota</taxon>
        <taxon>Betaproteobacteria</taxon>
        <taxon>Burkholderiales</taxon>
        <taxon>Oxalobacteraceae</taxon>
        <taxon>Telluria group</taxon>
        <taxon>Massilia</taxon>
    </lineage>
</organism>
<dbReference type="SMART" id="SM00065">
    <property type="entry name" value="GAF"/>
    <property type="match status" value="1"/>
</dbReference>
<dbReference type="RefSeq" id="WP_281910193.1">
    <property type="nucleotide sequence ID" value="NZ_AP026966.1"/>
</dbReference>
<dbReference type="SMART" id="SM00387">
    <property type="entry name" value="HATPase_c"/>
    <property type="match status" value="1"/>
</dbReference>
<evidence type="ECO:0000256" key="6">
    <source>
        <dbReference type="ARBA" id="ARBA00022840"/>
    </source>
</evidence>
<dbReference type="SUPFAM" id="SSF55781">
    <property type="entry name" value="GAF domain-like"/>
    <property type="match status" value="1"/>
</dbReference>
<dbReference type="Gene3D" id="3.30.450.40">
    <property type="match status" value="1"/>
</dbReference>
<dbReference type="SMART" id="SM00388">
    <property type="entry name" value="HisKA"/>
    <property type="match status" value="1"/>
</dbReference>
<keyword evidence="4" id="KW-0547">Nucleotide-binding</keyword>
<dbReference type="SUPFAM" id="SSF47384">
    <property type="entry name" value="Homodimeric domain of signal transducing histidine kinase"/>
    <property type="match status" value="1"/>
</dbReference>
<evidence type="ECO:0000313" key="9">
    <source>
        <dbReference type="EMBL" id="BDT60827.1"/>
    </source>
</evidence>
<proteinExistence type="predicted"/>
<evidence type="ECO:0000256" key="4">
    <source>
        <dbReference type="ARBA" id="ARBA00022741"/>
    </source>
</evidence>
<evidence type="ECO:0000256" key="7">
    <source>
        <dbReference type="ARBA" id="ARBA00023012"/>
    </source>
</evidence>
<dbReference type="Gene3D" id="3.30.565.10">
    <property type="entry name" value="Histidine kinase-like ATPase, C-terminal domain"/>
    <property type="match status" value="1"/>
</dbReference>
<dbReference type="PANTHER" id="PTHR42878">
    <property type="entry name" value="TWO-COMPONENT HISTIDINE KINASE"/>
    <property type="match status" value="1"/>
</dbReference>
<dbReference type="GO" id="GO:0016301">
    <property type="term" value="F:kinase activity"/>
    <property type="evidence" value="ECO:0007669"/>
    <property type="project" value="UniProtKB-KW"/>
</dbReference>
<dbReference type="EMBL" id="AP026966">
    <property type="protein sequence ID" value="BDT60827.1"/>
    <property type="molecule type" value="Genomic_DNA"/>
</dbReference>
<accession>A0ABM8CC00</accession>
<dbReference type="EC" id="2.7.13.3" evidence="2"/>
<dbReference type="InterPro" id="IPR036097">
    <property type="entry name" value="HisK_dim/P_sf"/>
</dbReference>
<keyword evidence="5 9" id="KW-0418">Kinase</keyword>
<dbReference type="InterPro" id="IPR003594">
    <property type="entry name" value="HATPase_dom"/>
</dbReference>
<comment type="catalytic activity">
    <reaction evidence="1">
        <text>ATP + protein L-histidine = ADP + protein N-phospho-L-histidine.</text>
        <dbReference type="EC" id="2.7.13.3"/>
    </reaction>
</comment>
<dbReference type="InterPro" id="IPR005467">
    <property type="entry name" value="His_kinase_dom"/>
</dbReference>
<dbReference type="Proteomes" id="UP001163336">
    <property type="component" value="Chromosome"/>
</dbReference>
<evidence type="ECO:0000256" key="2">
    <source>
        <dbReference type="ARBA" id="ARBA00012438"/>
    </source>
</evidence>
<dbReference type="Pfam" id="PF01590">
    <property type="entry name" value="GAF"/>
    <property type="match status" value="1"/>
</dbReference>
<keyword evidence="10" id="KW-1185">Reference proteome</keyword>
<name>A0ABM8CC00_9BURK</name>
<keyword evidence="6" id="KW-0067">ATP-binding</keyword>
<dbReference type="InterPro" id="IPR029016">
    <property type="entry name" value="GAF-like_dom_sf"/>
</dbReference>
<dbReference type="InterPro" id="IPR050351">
    <property type="entry name" value="BphY/WalK/GraS-like"/>
</dbReference>
<dbReference type="SUPFAM" id="SSF55874">
    <property type="entry name" value="ATPase domain of HSP90 chaperone/DNA topoisomerase II/histidine kinase"/>
    <property type="match status" value="1"/>
</dbReference>
<evidence type="ECO:0000313" key="10">
    <source>
        <dbReference type="Proteomes" id="UP001163336"/>
    </source>
</evidence>
<evidence type="ECO:0000256" key="1">
    <source>
        <dbReference type="ARBA" id="ARBA00000085"/>
    </source>
</evidence>
<dbReference type="PANTHER" id="PTHR42878:SF7">
    <property type="entry name" value="SENSOR HISTIDINE KINASE GLRK"/>
    <property type="match status" value="1"/>
</dbReference>